<dbReference type="SUPFAM" id="SSF54593">
    <property type="entry name" value="Glyoxalase/Bleomycin resistance protein/Dihydroxybiphenyl dioxygenase"/>
    <property type="match status" value="1"/>
</dbReference>
<keyword evidence="3" id="KW-1185">Reference proteome</keyword>
<sequence>MKINLTSVMVTDQQQALEFYTEKLGFIKNQDVPMGEHRWLTVVSPEGAAGVELLLEPLGFAPAKDFQRQLYEAGIPFASFESADLDTEWQTLKKQGVVFKGEPQEMGGVNMVVFDDTVGNLICLVEKTS</sequence>
<dbReference type="PANTHER" id="PTHR36437:SF2">
    <property type="entry name" value="GLYOXALASE_BLEOMYCIN RESISTANCE PROTEIN_DIOXYGENASE"/>
    <property type="match status" value="1"/>
</dbReference>
<proteinExistence type="predicted"/>
<dbReference type="InterPro" id="IPR029068">
    <property type="entry name" value="Glyas_Bleomycin-R_OHBP_Dase"/>
</dbReference>
<dbReference type="CDD" id="cd07263">
    <property type="entry name" value="VOC_like"/>
    <property type="match status" value="1"/>
</dbReference>
<dbReference type="EMBL" id="JBHRTS010000001">
    <property type="protein sequence ID" value="MFC3192963.1"/>
    <property type="molecule type" value="Genomic_DNA"/>
</dbReference>
<reference evidence="3" key="1">
    <citation type="journal article" date="2019" name="Int. J. Syst. Evol. Microbiol.">
        <title>The Global Catalogue of Microorganisms (GCM) 10K type strain sequencing project: providing services to taxonomists for standard genome sequencing and annotation.</title>
        <authorList>
            <consortium name="The Broad Institute Genomics Platform"/>
            <consortium name="The Broad Institute Genome Sequencing Center for Infectious Disease"/>
            <person name="Wu L."/>
            <person name="Ma J."/>
        </authorList>
    </citation>
    <scope>NUCLEOTIDE SEQUENCE [LARGE SCALE GENOMIC DNA]</scope>
    <source>
        <strain evidence="3">KCTC 42953</strain>
    </source>
</reference>
<dbReference type="RefSeq" id="WP_077409623.1">
    <property type="nucleotide sequence ID" value="NZ_JBHRTS010000001.1"/>
</dbReference>
<accession>A0ABV7J488</accession>
<protein>
    <submittedName>
        <fullName evidence="2">VOC family protein</fullName>
    </submittedName>
</protein>
<evidence type="ECO:0000313" key="2">
    <source>
        <dbReference type="EMBL" id="MFC3192963.1"/>
    </source>
</evidence>
<evidence type="ECO:0000313" key="3">
    <source>
        <dbReference type="Proteomes" id="UP001595533"/>
    </source>
</evidence>
<organism evidence="2 3">
    <name type="scientific">Marinicella sediminis</name>
    <dbReference type="NCBI Taxonomy" id="1792834"/>
    <lineage>
        <taxon>Bacteria</taxon>
        <taxon>Pseudomonadati</taxon>
        <taxon>Pseudomonadota</taxon>
        <taxon>Gammaproteobacteria</taxon>
        <taxon>Lysobacterales</taxon>
        <taxon>Marinicellaceae</taxon>
        <taxon>Marinicella</taxon>
    </lineage>
</organism>
<dbReference type="InterPro" id="IPR037523">
    <property type="entry name" value="VOC_core"/>
</dbReference>
<comment type="caution">
    <text evidence="2">The sequence shown here is derived from an EMBL/GenBank/DDBJ whole genome shotgun (WGS) entry which is preliminary data.</text>
</comment>
<dbReference type="Gene3D" id="3.10.180.10">
    <property type="entry name" value="2,3-Dihydroxybiphenyl 1,2-Dioxygenase, domain 1"/>
    <property type="match status" value="1"/>
</dbReference>
<dbReference type="Pfam" id="PF00903">
    <property type="entry name" value="Glyoxalase"/>
    <property type="match status" value="1"/>
</dbReference>
<dbReference type="PANTHER" id="PTHR36437">
    <property type="entry name" value="GLYOXALASE/BLEOMYCIN RESISTANCE PROTEIN/DIOXYGENASE"/>
    <property type="match status" value="1"/>
</dbReference>
<gene>
    <name evidence="2" type="ORF">ACFODZ_01790</name>
</gene>
<dbReference type="Proteomes" id="UP001595533">
    <property type="component" value="Unassembled WGS sequence"/>
</dbReference>
<dbReference type="InterPro" id="IPR004360">
    <property type="entry name" value="Glyas_Fos-R_dOase_dom"/>
</dbReference>
<feature type="domain" description="VOC" evidence="1">
    <location>
        <begin position="2"/>
        <end position="127"/>
    </location>
</feature>
<dbReference type="PROSITE" id="PS51819">
    <property type="entry name" value="VOC"/>
    <property type="match status" value="1"/>
</dbReference>
<name>A0ABV7J488_9GAMM</name>
<evidence type="ECO:0000259" key="1">
    <source>
        <dbReference type="PROSITE" id="PS51819"/>
    </source>
</evidence>